<dbReference type="EMBL" id="LN868939">
    <property type="protein sequence ID" value="CRY82133.1"/>
    <property type="molecule type" value="Genomic_DNA"/>
</dbReference>
<organism evidence="3 4">
    <name type="scientific">Nocardia farcinica</name>
    <dbReference type="NCBI Taxonomy" id="37329"/>
    <lineage>
        <taxon>Bacteria</taxon>
        <taxon>Bacillati</taxon>
        <taxon>Actinomycetota</taxon>
        <taxon>Actinomycetes</taxon>
        <taxon>Mycobacteriales</taxon>
        <taxon>Nocardiaceae</taxon>
        <taxon>Nocardia</taxon>
    </lineage>
</organism>
<dbReference type="RefSeq" id="WP_060594285.1">
    <property type="nucleotide sequence ID" value="NZ_CP031418.1"/>
</dbReference>
<dbReference type="InterPro" id="IPR036689">
    <property type="entry name" value="ESAT-6-like_sf"/>
</dbReference>
<dbReference type="InterPro" id="IPR023346">
    <property type="entry name" value="Lysozyme-like_dom_sf"/>
</dbReference>
<dbReference type="SUPFAM" id="SSF53955">
    <property type="entry name" value="Lysozyme-like"/>
    <property type="match status" value="1"/>
</dbReference>
<dbReference type="Pfam" id="PF01464">
    <property type="entry name" value="SLT"/>
    <property type="match status" value="1"/>
</dbReference>
<keyword evidence="3" id="KW-0614">Plasmid</keyword>
<protein>
    <submittedName>
        <fullName evidence="3">Phage-related protein</fullName>
    </submittedName>
</protein>
<dbReference type="KEGG" id="nfr:ERS450000_04805"/>
<reference evidence="4" key="1">
    <citation type="submission" date="2015-03" db="EMBL/GenBank/DDBJ databases">
        <authorList>
            <consortium name="Pathogen Informatics"/>
        </authorList>
    </citation>
    <scope>NUCLEOTIDE SEQUENCE [LARGE SCALE GENOMIC DNA]</scope>
    <source>
        <strain evidence="4">NCTC11134</strain>
        <plasmid evidence="4">2</plasmid>
    </source>
</reference>
<sequence>MTLTVDDVAAWQPEQLTAAADHAKAAYEGIDRIVGKALTDTQALTDTNAWSGVAGAAARTRMDTEKSRASAVGAALTALETAYRTQVGALSACKDKVVRLRTTYLDEPPVGFEVAADGLVTAAARIQRLRDNAGDTDVTTLVLAEEAAAAQRTLDLRLALKAAEDAATAARTAVATANTAVEQAFAALGDPKLGVPAQGSDTSTTPAAAPVAGTPPAQERPSYAMSGSGGGSGSSGYSGGSGYSGTSGSLGGQSSSAPTGPLPTGDVAKWIEDAKKILIEMGYKPEEIDERAIAMIIQHESGGNPYAENRWDSNWLAGHPSKGIMQTIDSTFNAYKAPGHDDIWNPVDNIVAAVRYSIDRYGSLSNVPGVAAVNQGGAYQGY</sequence>
<dbReference type="Proteomes" id="UP000057820">
    <property type="component" value="Plasmid 2"/>
</dbReference>
<feature type="compositionally biased region" description="Low complexity" evidence="1">
    <location>
        <begin position="202"/>
        <end position="217"/>
    </location>
</feature>
<dbReference type="SUPFAM" id="SSF140453">
    <property type="entry name" value="EsxAB dimer-like"/>
    <property type="match status" value="1"/>
</dbReference>
<geneLocation type="plasmid" evidence="3">
    <name>2</name>
</geneLocation>
<feature type="region of interest" description="Disordered" evidence="1">
    <location>
        <begin position="195"/>
        <end position="264"/>
    </location>
</feature>
<evidence type="ECO:0000259" key="2">
    <source>
        <dbReference type="Pfam" id="PF01464"/>
    </source>
</evidence>
<dbReference type="InterPro" id="IPR008258">
    <property type="entry name" value="Transglycosylase_SLT_dom_1"/>
</dbReference>
<evidence type="ECO:0000313" key="4">
    <source>
        <dbReference type="Proteomes" id="UP000057820"/>
    </source>
</evidence>
<evidence type="ECO:0000313" key="3">
    <source>
        <dbReference type="EMBL" id="CRY82133.1"/>
    </source>
</evidence>
<dbReference type="AlphaFoldDB" id="A0A0H5P3N7"/>
<feature type="domain" description="Transglycosylase SLT" evidence="2">
    <location>
        <begin position="283"/>
        <end position="367"/>
    </location>
</feature>
<name>A0A0H5P3N7_NOCFR</name>
<proteinExistence type="predicted"/>
<evidence type="ECO:0000256" key="1">
    <source>
        <dbReference type="SAM" id="MobiDB-lite"/>
    </source>
</evidence>
<dbReference type="CDD" id="cd13402">
    <property type="entry name" value="LT_TF-like"/>
    <property type="match status" value="1"/>
</dbReference>
<feature type="compositionally biased region" description="Gly residues" evidence="1">
    <location>
        <begin position="227"/>
        <end position="251"/>
    </location>
</feature>
<dbReference type="Gene3D" id="1.10.530.10">
    <property type="match status" value="1"/>
</dbReference>
<gene>
    <name evidence="3" type="primary">yqbO_2</name>
    <name evidence="3" type="ORF">ERS450000_04805</name>
</gene>
<accession>A0A0H5P3N7</accession>